<reference evidence="2" key="1">
    <citation type="submission" date="2015-11" db="EMBL/GenBank/DDBJ databases">
        <authorList>
            <person name="Seth-Smith H.M.B."/>
        </authorList>
    </citation>
    <scope>NUCLEOTIDE SEQUENCE [LARGE SCALE GENOMIC DNA]</scope>
    <source>
        <strain evidence="2">2013Ark11</strain>
    </source>
</reference>
<proteinExistence type="predicted"/>
<name>A0A0S4M3R7_9BURK</name>
<dbReference type="EMBL" id="LN906597">
    <property type="protein sequence ID" value="CUT17490.1"/>
    <property type="molecule type" value="Genomic_DNA"/>
</dbReference>
<organism evidence="1 2">
    <name type="scientific">Candidatus Ichthyocystis hellenicum</name>
    <dbReference type="NCBI Taxonomy" id="1561003"/>
    <lineage>
        <taxon>Bacteria</taxon>
        <taxon>Pseudomonadati</taxon>
        <taxon>Pseudomonadota</taxon>
        <taxon>Betaproteobacteria</taxon>
        <taxon>Burkholderiales</taxon>
        <taxon>Candidatus Ichthyocystis</taxon>
    </lineage>
</organism>
<evidence type="ECO:0000313" key="1">
    <source>
        <dbReference type="EMBL" id="CUT17490.1"/>
    </source>
</evidence>
<gene>
    <name evidence="1" type="ORF">Ark11_0654</name>
</gene>
<dbReference type="STRING" id="1561003.Ark11_0654"/>
<sequence length="70" mass="8236">MSTRCIRETLYPKKYTKAFDGVSLVFSQMELIYVFSSVNFLHKYNKILCQFYGRVTQVLQVIISSLFLLD</sequence>
<dbReference type="Proteomes" id="UP000198651">
    <property type="component" value="Chromosome I"/>
</dbReference>
<dbReference type="AlphaFoldDB" id="A0A0S4M3R7"/>
<accession>A0A0S4M3R7</accession>
<keyword evidence="2" id="KW-1185">Reference proteome</keyword>
<protein>
    <submittedName>
        <fullName evidence="1">Uncharacterized protein</fullName>
    </submittedName>
</protein>
<evidence type="ECO:0000313" key="2">
    <source>
        <dbReference type="Proteomes" id="UP000198651"/>
    </source>
</evidence>